<name>A0ABQ1QRL2_9FLAO</name>
<organism evidence="6 7">
    <name type="scientific">Muriicola marianensis</name>
    <dbReference type="NCBI Taxonomy" id="1324801"/>
    <lineage>
        <taxon>Bacteria</taxon>
        <taxon>Pseudomonadati</taxon>
        <taxon>Bacteroidota</taxon>
        <taxon>Flavobacteriia</taxon>
        <taxon>Flavobacteriales</taxon>
        <taxon>Flavobacteriaceae</taxon>
        <taxon>Muriicola</taxon>
    </lineage>
</organism>
<comment type="caution">
    <text evidence="6">The sequence shown here is derived from an EMBL/GenBank/DDBJ whole genome shotgun (WGS) entry which is preliminary data.</text>
</comment>
<evidence type="ECO:0000256" key="3">
    <source>
        <dbReference type="ARBA" id="ARBA00022643"/>
    </source>
</evidence>
<dbReference type="Gene3D" id="2.30.110.10">
    <property type="entry name" value="Electron Transport, Fmn-binding Protein, Chain A"/>
    <property type="match status" value="1"/>
</dbReference>
<dbReference type="PANTHER" id="PTHR10851">
    <property type="entry name" value="PYRIDOXINE-5-PHOSPHATE OXIDASE"/>
    <property type="match status" value="1"/>
</dbReference>
<sequence length="181" mass="21341">MTHTYLEEVKAELQKGATQKDHPFRYFTLATVGLDQVPRLRTVVLRKVADDLRLTIYTDRRSKKMIHLKENKKVGLLFYNPDTLTQIRIEGPALIVKDEEAKKKYWSEIDKNARKDYTTTSAPGTSLASPEKLDYLEDEDHFCILEIVPFKIEYLRLKRPNHIRVRYSWEDGRWEGEFIVP</sequence>
<evidence type="ECO:0000256" key="2">
    <source>
        <dbReference type="ARBA" id="ARBA00022630"/>
    </source>
</evidence>
<keyword evidence="2" id="KW-0285">Flavoprotein</keyword>
<dbReference type="Pfam" id="PF12766">
    <property type="entry name" value="Pyridox_oxase_2"/>
    <property type="match status" value="1"/>
</dbReference>
<reference evidence="7" key="1">
    <citation type="journal article" date="2019" name="Int. J. Syst. Evol. Microbiol.">
        <title>The Global Catalogue of Microorganisms (GCM) 10K type strain sequencing project: providing services to taxonomists for standard genome sequencing and annotation.</title>
        <authorList>
            <consortium name="The Broad Institute Genomics Platform"/>
            <consortium name="The Broad Institute Genome Sequencing Center for Infectious Disease"/>
            <person name="Wu L."/>
            <person name="Ma J."/>
        </authorList>
    </citation>
    <scope>NUCLEOTIDE SEQUENCE [LARGE SCALE GENOMIC DNA]</scope>
    <source>
        <strain evidence="7">CGMCC 1.12606</strain>
    </source>
</reference>
<evidence type="ECO:0000259" key="5">
    <source>
        <dbReference type="Pfam" id="PF12766"/>
    </source>
</evidence>
<dbReference type="Proteomes" id="UP000625780">
    <property type="component" value="Unassembled WGS sequence"/>
</dbReference>
<accession>A0ABQ1QRL2</accession>
<keyword evidence="4" id="KW-0560">Oxidoreductase</keyword>
<evidence type="ECO:0000256" key="1">
    <source>
        <dbReference type="ARBA" id="ARBA00001917"/>
    </source>
</evidence>
<evidence type="ECO:0000313" key="7">
    <source>
        <dbReference type="Proteomes" id="UP000625780"/>
    </source>
</evidence>
<dbReference type="RefSeq" id="WP_188369304.1">
    <property type="nucleotide sequence ID" value="NZ_BMFH01000001.1"/>
</dbReference>
<feature type="domain" description="Pyridoxamine 5'-phosphate oxidase Alr4036 family FMN-binding" evidence="5">
    <location>
        <begin position="11"/>
        <end position="96"/>
    </location>
</feature>
<dbReference type="EMBL" id="BMFH01000001">
    <property type="protein sequence ID" value="GGD42517.1"/>
    <property type="molecule type" value="Genomic_DNA"/>
</dbReference>
<proteinExistence type="predicted"/>
<protein>
    <recommendedName>
        <fullName evidence="5">Pyridoxamine 5'-phosphate oxidase Alr4036 family FMN-binding domain-containing protein</fullName>
    </recommendedName>
</protein>
<dbReference type="InterPro" id="IPR012349">
    <property type="entry name" value="Split_barrel_FMN-bd"/>
</dbReference>
<comment type="cofactor">
    <cofactor evidence="1">
        <name>FMN</name>
        <dbReference type="ChEBI" id="CHEBI:58210"/>
    </cofactor>
</comment>
<dbReference type="PANTHER" id="PTHR10851:SF3">
    <property type="entry name" value="PYRIDOXINE_PYRIDOXAMINE 5'-PHOSPHATE OXIDASE 2"/>
    <property type="match status" value="1"/>
</dbReference>
<keyword evidence="7" id="KW-1185">Reference proteome</keyword>
<dbReference type="InterPro" id="IPR024624">
    <property type="entry name" value="Pyridox_Oxase_Alr4036_FMN-bd"/>
</dbReference>
<evidence type="ECO:0000313" key="6">
    <source>
        <dbReference type="EMBL" id="GGD42517.1"/>
    </source>
</evidence>
<dbReference type="SUPFAM" id="SSF50475">
    <property type="entry name" value="FMN-binding split barrel"/>
    <property type="match status" value="1"/>
</dbReference>
<gene>
    <name evidence="6" type="ORF">GCM10011361_06850</name>
</gene>
<evidence type="ECO:0000256" key="4">
    <source>
        <dbReference type="ARBA" id="ARBA00023002"/>
    </source>
</evidence>
<dbReference type="InterPro" id="IPR000659">
    <property type="entry name" value="Pyridox_Oxase"/>
</dbReference>
<keyword evidence="3" id="KW-0288">FMN</keyword>